<keyword evidence="7" id="KW-1185">Reference proteome</keyword>
<feature type="domain" description="Quercetin 2,3-dioxygenase C-terminal cupin" evidence="5">
    <location>
        <begin position="155"/>
        <end position="240"/>
    </location>
</feature>
<dbReference type="SUPFAM" id="SSF51182">
    <property type="entry name" value="RmlC-like cupins"/>
    <property type="match status" value="1"/>
</dbReference>
<dbReference type="InterPro" id="IPR012093">
    <property type="entry name" value="Pirin"/>
</dbReference>
<feature type="binding site" evidence="2">
    <location>
        <position position="59"/>
    </location>
    <ligand>
        <name>Fe cation</name>
        <dbReference type="ChEBI" id="CHEBI:24875"/>
    </ligand>
</feature>
<accession>A0A9X4LHI2</accession>
<dbReference type="GO" id="GO:0046872">
    <property type="term" value="F:metal ion binding"/>
    <property type="evidence" value="ECO:0007669"/>
    <property type="project" value="UniProtKB-KW"/>
</dbReference>
<gene>
    <name evidence="6" type="ORF">EXJ73_00330</name>
</gene>
<dbReference type="InterPro" id="IPR003829">
    <property type="entry name" value="Pirin_N_dom"/>
</dbReference>
<evidence type="ECO:0000313" key="6">
    <source>
        <dbReference type="EMBL" id="MDG0860920.1"/>
    </source>
</evidence>
<evidence type="ECO:0000256" key="1">
    <source>
        <dbReference type="ARBA" id="ARBA00008416"/>
    </source>
</evidence>
<name>A0A9X4LHI2_9BURK</name>
<dbReference type="RefSeq" id="WP_268150622.1">
    <property type="nucleotide sequence ID" value="NZ_JAPPUW010000009.1"/>
</dbReference>
<feature type="binding site" evidence="2">
    <location>
        <position position="57"/>
    </location>
    <ligand>
        <name>Fe cation</name>
        <dbReference type="ChEBI" id="CHEBI:24875"/>
    </ligand>
</feature>
<dbReference type="PANTHER" id="PTHR43212">
    <property type="entry name" value="QUERCETIN 2,3-DIOXYGENASE"/>
    <property type="match status" value="1"/>
</dbReference>
<dbReference type="PIRSF" id="PIRSF006232">
    <property type="entry name" value="Pirin"/>
    <property type="match status" value="1"/>
</dbReference>
<dbReference type="CDD" id="cd02910">
    <property type="entry name" value="cupin_Yhhw_N"/>
    <property type="match status" value="1"/>
</dbReference>
<evidence type="ECO:0000313" key="7">
    <source>
        <dbReference type="Proteomes" id="UP001152766"/>
    </source>
</evidence>
<comment type="caution">
    <text evidence="6">The sequence shown here is derived from an EMBL/GenBank/DDBJ whole genome shotgun (WGS) entry which is preliminary data.</text>
</comment>
<dbReference type="PANTHER" id="PTHR43212:SF3">
    <property type="entry name" value="QUERCETIN 2,3-DIOXYGENASE"/>
    <property type="match status" value="1"/>
</dbReference>
<evidence type="ECO:0000256" key="2">
    <source>
        <dbReference type="PIRSR" id="PIRSR006232-1"/>
    </source>
</evidence>
<dbReference type="InterPro" id="IPR014710">
    <property type="entry name" value="RmlC-like_jellyroll"/>
</dbReference>
<dbReference type="CDD" id="cd20311">
    <property type="entry name" value="cupin_Yhhw_C"/>
    <property type="match status" value="1"/>
</dbReference>
<dbReference type="InterPro" id="IPR011051">
    <property type="entry name" value="RmlC_Cupin_sf"/>
</dbReference>
<keyword evidence="2" id="KW-0479">Metal-binding</keyword>
<dbReference type="InterPro" id="IPR041602">
    <property type="entry name" value="Quercetinase_C"/>
</dbReference>
<evidence type="ECO:0000259" key="4">
    <source>
        <dbReference type="Pfam" id="PF02678"/>
    </source>
</evidence>
<feature type="binding site" evidence="2">
    <location>
        <position position="110"/>
    </location>
    <ligand>
        <name>Fe cation</name>
        <dbReference type="ChEBI" id="CHEBI:24875"/>
    </ligand>
</feature>
<reference evidence="6" key="1">
    <citation type="submission" date="2019-02" db="EMBL/GenBank/DDBJ databases">
        <title>Draft genome of the type strain Pelomonas aquatica CCUG 52575T.</title>
        <authorList>
            <person name="Gomila M."/>
            <person name="Lalucat J."/>
        </authorList>
    </citation>
    <scope>NUCLEOTIDE SEQUENCE</scope>
    <source>
        <strain evidence="6">CCUG 52575</strain>
    </source>
</reference>
<organism evidence="6 7">
    <name type="scientific">Pelomonas aquatica</name>
    <dbReference type="NCBI Taxonomy" id="431058"/>
    <lineage>
        <taxon>Bacteria</taxon>
        <taxon>Pseudomonadati</taxon>
        <taxon>Pseudomonadota</taxon>
        <taxon>Betaproteobacteria</taxon>
        <taxon>Burkholderiales</taxon>
        <taxon>Sphaerotilaceae</taxon>
        <taxon>Roseateles</taxon>
    </lineage>
</organism>
<proteinExistence type="inferred from homology"/>
<evidence type="ECO:0000256" key="3">
    <source>
        <dbReference type="RuleBase" id="RU003457"/>
    </source>
</evidence>
<protein>
    <submittedName>
        <fullName evidence="6">Pirin family protein</fullName>
    </submittedName>
</protein>
<dbReference type="AlphaFoldDB" id="A0A9X4LHI2"/>
<comment type="cofactor">
    <cofactor evidence="2">
        <name>Fe cation</name>
        <dbReference type="ChEBI" id="CHEBI:24875"/>
    </cofactor>
    <text evidence="2">Binds 1 Fe cation per subunit.</text>
</comment>
<keyword evidence="2" id="KW-0408">Iron</keyword>
<dbReference type="Pfam" id="PF02678">
    <property type="entry name" value="Pirin"/>
    <property type="match status" value="1"/>
</dbReference>
<dbReference type="Pfam" id="PF17954">
    <property type="entry name" value="Pirin_C_2"/>
    <property type="match status" value="1"/>
</dbReference>
<dbReference type="EMBL" id="SGUG01000001">
    <property type="protein sequence ID" value="MDG0860920.1"/>
    <property type="molecule type" value="Genomic_DNA"/>
</dbReference>
<comment type="similarity">
    <text evidence="1 3">Belongs to the pirin family.</text>
</comment>
<sequence>MLQLIKSCDRGYADHGWLKSFHSFSFADYHDPARMGFGALRVINEDRIAPGTGFGTHGHRDMEIISYVLAGELAHKDSMGNGEKGGANAGVIRPGDVQRMSAGSGVLHSEFNHAKDQTTHFLQIWIQPDGAARGIAPSYEQKHFDAASKRGQLRLVAANDGAQGAVSIHADAKLYAGLFDGAEQAELDLDDGRIAYVHLVRGALTVNGQDLAAGDALQVRETSRLALTAGRDAEVLIFDLAA</sequence>
<dbReference type="Gene3D" id="2.60.120.10">
    <property type="entry name" value="Jelly Rolls"/>
    <property type="match status" value="2"/>
</dbReference>
<dbReference type="Proteomes" id="UP001152766">
    <property type="component" value="Unassembled WGS sequence"/>
</dbReference>
<feature type="domain" description="Pirin N-terminal" evidence="4">
    <location>
        <begin position="12"/>
        <end position="126"/>
    </location>
</feature>
<feature type="binding site" evidence="2">
    <location>
        <position position="108"/>
    </location>
    <ligand>
        <name>Fe cation</name>
        <dbReference type="ChEBI" id="CHEBI:24875"/>
    </ligand>
</feature>
<evidence type="ECO:0000259" key="5">
    <source>
        <dbReference type="Pfam" id="PF17954"/>
    </source>
</evidence>